<dbReference type="EMBL" id="WVTA01000004">
    <property type="protein sequence ID" value="KAK3214327.1"/>
    <property type="molecule type" value="Genomic_DNA"/>
</dbReference>
<comment type="caution">
    <text evidence="2">The sequence shown here is derived from an EMBL/GenBank/DDBJ whole genome shotgun (WGS) entry which is preliminary data.</text>
</comment>
<organism evidence="2 3">
    <name type="scientific">Pseudopithomyces chartarum</name>
    <dbReference type="NCBI Taxonomy" id="1892770"/>
    <lineage>
        <taxon>Eukaryota</taxon>
        <taxon>Fungi</taxon>
        <taxon>Dikarya</taxon>
        <taxon>Ascomycota</taxon>
        <taxon>Pezizomycotina</taxon>
        <taxon>Dothideomycetes</taxon>
        <taxon>Pleosporomycetidae</taxon>
        <taxon>Pleosporales</taxon>
        <taxon>Massarineae</taxon>
        <taxon>Didymosphaeriaceae</taxon>
        <taxon>Pseudopithomyces</taxon>
    </lineage>
</organism>
<gene>
    <name evidence="2" type="ORF">GRF29_28g2735605</name>
</gene>
<name>A0AAN6RJT6_9PLEO</name>
<feature type="compositionally biased region" description="Basic and acidic residues" evidence="1">
    <location>
        <begin position="285"/>
        <end position="302"/>
    </location>
</feature>
<evidence type="ECO:0000313" key="2">
    <source>
        <dbReference type="EMBL" id="KAK3214327.1"/>
    </source>
</evidence>
<protein>
    <submittedName>
        <fullName evidence="2">Uncharacterized protein</fullName>
    </submittedName>
</protein>
<dbReference type="Proteomes" id="UP001280581">
    <property type="component" value="Unassembled WGS sequence"/>
</dbReference>
<reference evidence="2 3" key="1">
    <citation type="submission" date="2021-02" db="EMBL/GenBank/DDBJ databases">
        <title>Genome assembly of Pseudopithomyces chartarum.</title>
        <authorList>
            <person name="Jauregui R."/>
            <person name="Singh J."/>
            <person name="Voisey C."/>
        </authorList>
    </citation>
    <scope>NUCLEOTIDE SEQUENCE [LARGE SCALE GENOMIC DNA]</scope>
    <source>
        <strain evidence="2 3">AGR01</strain>
    </source>
</reference>
<evidence type="ECO:0000256" key="1">
    <source>
        <dbReference type="SAM" id="MobiDB-lite"/>
    </source>
</evidence>
<feature type="compositionally biased region" description="Acidic residues" evidence="1">
    <location>
        <begin position="317"/>
        <end position="329"/>
    </location>
</feature>
<keyword evidence="3" id="KW-1185">Reference proteome</keyword>
<accession>A0AAN6RJT6</accession>
<dbReference type="AlphaFoldDB" id="A0AAN6RJT6"/>
<feature type="compositionally biased region" description="Low complexity" evidence="1">
    <location>
        <begin position="303"/>
        <end position="312"/>
    </location>
</feature>
<evidence type="ECO:0000313" key="3">
    <source>
        <dbReference type="Proteomes" id="UP001280581"/>
    </source>
</evidence>
<sequence>MGDTEAEELLNFDDFLDDESYRALYGEQKRKSPDKETPPSPLQAITERRDKMRLGCDFSIVSERNSYVSWMLPVRDAALSGILLHHCIQSATPQSNIKIPSTFDLLVIDIMVSFLLYGQYRLTNPLQLRYAQGATDLNEKLTSIIDTTVPVLIHLSVFDIAILMDIPELTSEAMQKMHHILSQRSKHVPIEHFEKLVSRAWKEQDNDTEMDVHGQIHVLRRRIATYGVVMQYAFEEENLKLHRQLINPDGKYSKYGRWHSKADALVKTRSNYTFPPFIQTLMNKSKAEKAAKAAREAEDAARAARNSRNAENTQNAEDAENAESTDSEN</sequence>
<feature type="region of interest" description="Disordered" evidence="1">
    <location>
        <begin position="285"/>
        <end position="329"/>
    </location>
</feature>
<proteinExistence type="predicted"/>